<name>A0A0J1BBN5_RHOIS</name>
<dbReference type="Proteomes" id="UP000036367">
    <property type="component" value="Unassembled WGS sequence"/>
</dbReference>
<evidence type="ECO:0000256" key="1">
    <source>
        <dbReference type="SAM" id="Phobius"/>
    </source>
</evidence>
<protein>
    <recommendedName>
        <fullName evidence="4">Transmembrane protein</fullName>
    </recommendedName>
</protein>
<evidence type="ECO:0000313" key="3">
    <source>
        <dbReference type="Proteomes" id="UP000036367"/>
    </source>
</evidence>
<evidence type="ECO:0000313" key="2">
    <source>
        <dbReference type="EMBL" id="KLU04052.1"/>
    </source>
</evidence>
<organism evidence="2 3">
    <name type="scientific">Rhodopirellula islandica</name>
    <dbReference type="NCBI Taxonomy" id="595434"/>
    <lineage>
        <taxon>Bacteria</taxon>
        <taxon>Pseudomonadati</taxon>
        <taxon>Planctomycetota</taxon>
        <taxon>Planctomycetia</taxon>
        <taxon>Pirellulales</taxon>
        <taxon>Pirellulaceae</taxon>
        <taxon>Rhodopirellula</taxon>
    </lineage>
</organism>
<evidence type="ECO:0008006" key="4">
    <source>
        <dbReference type="Google" id="ProtNLM"/>
    </source>
</evidence>
<accession>A0A0J1BBN5</accession>
<dbReference type="EMBL" id="LECT01000030">
    <property type="protein sequence ID" value="KLU04052.1"/>
    <property type="molecule type" value="Genomic_DNA"/>
</dbReference>
<feature type="transmembrane region" description="Helical" evidence="1">
    <location>
        <begin position="32"/>
        <end position="51"/>
    </location>
</feature>
<reference evidence="2" key="1">
    <citation type="submission" date="2015-05" db="EMBL/GenBank/DDBJ databases">
        <title>Permanent draft genome of Rhodopirellula islandicus K833.</title>
        <authorList>
            <person name="Kizina J."/>
            <person name="Richter M."/>
            <person name="Glockner F.O."/>
            <person name="Harder J."/>
        </authorList>
    </citation>
    <scope>NUCLEOTIDE SEQUENCE [LARGE SCALE GENOMIC DNA]</scope>
    <source>
        <strain evidence="2">K833</strain>
    </source>
</reference>
<comment type="caution">
    <text evidence="2">The sequence shown here is derived from an EMBL/GenBank/DDBJ whole genome shotgun (WGS) entry which is preliminary data.</text>
</comment>
<gene>
    <name evidence="2" type="ORF">RISK_004021</name>
</gene>
<sequence length="65" mass="7180">MCFVYVLAFPSSLIQADAANIDNWLPTRFSPVISMQLFSSIGAAAAIVAILRCHRFHRLATRGKD</sequence>
<keyword evidence="3" id="KW-1185">Reference proteome</keyword>
<dbReference type="PATRIC" id="fig|595434.4.peg.3811"/>
<proteinExistence type="predicted"/>
<keyword evidence="1" id="KW-0812">Transmembrane</keyword>
<keyword evidence="1" id="KW-1133">Transmembrane helix</keyword>
<dbReference type="AlphaFoldDB" id="A0A0J1BBN5"/>
<keyword evidence="1" id="KW-0472">Membrane</keyword>